<evidence type="ECO:0000313" key="2">
    <source>
        <dbReference type="EMBL" id="EMY60001.1"/>
    </source>
</evidence>
<protein>
    <submittedName>
        <fullName evidence="2">Cysteine-type sulfatase aerobic maturase</fullName>
    </submittedName>
</protein>
<reference evidence="2" key="1">
    <citation type="submission" date="2013-03" db="EMBL/GenBank/DDBJ databases">
        <authorList>
            <person name="Harkins D.M."/>
            <person name="Durkin A.S."/>
            <person name="Brinkac L.M."/>
            <person name="Haft D.H."/>
            <person name="Selengut J.D."/>
            <person name="Sanka R."/>
            <person name="DePew J."/>
            <person name="Purushe J."/>
            <person name="Hartskeerl R.A."/>
            <person name="Ahmed A."/>
            <person name="van der Linden H."/>
            <person name="Goris M.G.A."/>
            <person name="Vinetz J.M."/>
            <person name="Sutton G.G."/>
            <person name="Nierman W.C."/>
            <person name="Fouts D.E."/>
        </authorList>
    </citation>
    <scope>NUCLEOTIDE SEQUENCE [LARGE SCALE GENOMIC DNA]</scope>
    <source>
        <strain evidence="2">LT 11-33</strain>
    </source>
</reference>
<comment type="caution">
    <text evidence="2">The sequence shown here is derived from an EMBL/GenBank/DDBJ whole genome shotgun (WGS) entry which is preliminary data.</text>
</comment>
<evidence type="ECO:0000259" key="1">
    <source>
        <dbReference type="Pfam" id="PF03781"/>
    </source>
</evidence>
<dbReference type="Proteomes" id="UP000012371">
    <property type="component" value="Unassembled WGS sequence"/>
</dbReference>
<evidence type="ECO:0000313" key="3">
    <source>
        <dbReference type="Proteomes" id="UP000012371"/>
    </source>
</evidence>
<dbReference type="SUPFAM" id="SSF56436">
    <property type="entry name" value="C-type lectin-like"/>
    <property type="match status" value="1"/>
</dbReference>
<dbReference type="InterPro" id="IPR042095">
    <property type="entry name" value="SUMF_sf"/>
</dbReference>
<dbReference type="Gene3D" id="3.90.1580.10">
    <property type="entry name" value="paralog of FGE (formylglycine-generating enzyme)"/>
    <property type="match status" value="1"/>
</dbReference>
<dbReference type="PANTHER" id="PTHR23150:SF19">
    <property type="entry name" value="FORMYLGLYCINE-GENERATING ENZYME"/>
    <property type="match status" value="1"/>
</dbReference>
<sequence>MFSWFSKLTIVLIGFSLFQCSIVLKYFESKKTFCQYPESNRNTVHSGMVWIPSGSFQKGDNVYPEESPVYRTSVTGFWMDETETTNDEFARFVFETGYITEAERHWIPGGSRESNQEINEPGAIVFQNSTNNVQRNFPFEWWRYVPGANWRHPEGNGSHIVGKGAFPVVAVTYQDALVYAKWKGHSLPTETEWEWAASGGKEGASPSDLVHKDANTWQGAFPFVDEGQDGFIGISPVGCYAKNGFGLYDMIGNVWEYTSDSWKFTDPTEKSKYHTIKGGSYLCSPNYCKRYRAAARQPQEDHLASSHIGFRTILRTNFDEIKNITKENNEN</sequence>
<dbReference type="OrthoDB" id="9812707at2"/>
<dbReference type="EMBL" id="AOGW02000018">
    <property type="protein sequence ID" value="EMY60001.1"/>
    <property type="molecule type" value="Genomic_DNA"/>
</dbReference>
<proteinExistence type="predicted"/>
<accession>N1VX48</accession>
<dbReference type="Pfam" id="PF03781">
    <property type="entry name" value="FGE-sulfatase"/>
    <property type="match status" value="1"/>
</dbReference>
<keyword evidence="3" id="KW-1185">Reference proteome</keyword>
<dbReference type="InterPro" id="IPR051043">
    <property type="entry name" value="Sulfatase_Mod_Factor_Kinase"/>
</dbReference>
<gene>
    <name evidence="2" type="ORF">LEP1GSC203_1039</name>
</gene>
<feature type="domain" description="Sulfatase-modifying factor enzyme-like" evidence="1">
    <location>
        <begin position="47"/>
        <end position="313"/>
    </location>
</feature>
<dbReference type="GO" id="GO:0120147">
    <property type="term" value="F:formylglycine-generating oxidase activity"/>
    <property type="evidence" value="ECO:0007669"/>
    <property type="project" value="TreeGrafter"/>
</dbReference>
<dbReference type="InterPro" id="IPR005532">
    <property type="entry name" value="SUMF_dom"/>
</dbReference>
<dbReference type="AlphaFoldDB" id="N1VX48"/>
<dbReference type="STRING" id="1257025.LEP1GSC203_1039"/>
<dbReference type="PANTHER" id="PTHR23150">
    <property type="entry name" value="SULFATASE MODIFYING FACTOR 1, 2"/>
    <property type="match status" value="1"/>
</dbReference>
<dbReference type="InterPro" id="IPR016187">
    <property type="entry name" value="CTDL_fold"/>
</dbReference>
<organism evidence="2 3">
    <name type="scientific">Leptospira terpstrae serovar Hualin str. LT 11-33 = ATCC 700639</name>
    <dbReference type="NCBI Taxonomy" id="1257025"/>
    <lineage>
        <taxon>Bacteria</taxon>
        <taxon>Pseudomonadati</taxon>
        <taxon>Spirochaetota</taxon>
        <taxon>Spirochaetia</taxon>
        <taxon>Leptospirales</taxon>
        <taxon>Leptospiraceae</taxon>
        <taxon>Leptospira</taxon>
    </lineage>
</organism>
<name>N1VX48_9LEPT</name>